<evidence type="ECO:0000313" key="1">
    <source>
        <dbReference type="Proteomes" id="UP000492821"/>
    </source>
</evidence>
<organism evidence="1 2">
    <name type="scientific">Panagrellus redivivus</name>
    <name type="common">Microworm</name>
    <dbReference type="NCBI Taxonomy" id="6233"/>
    <lineage>
        <taxon>Eukaryota</taxon>
        <taxon>Metazoa</taxon>
        <taxon>Ecdysozoa</taxon>
        <taxon>Nematoda</taxon>
        <taxon>Chromadorea</taxon>
        <taxon>Rhabditida</taxon>
        <taxon>Tylenchina</taxon>
        <taxon>Panagrolaimomorpha</taxon>
        <taxon>Panagrolaimoidea</taxon>
        <taxon>Panagrolaimidae</taxon>
        <taxon>Panagrellus</taxon>
    </lineage>
</organism>
<reference evidence="2" key="2">
    <citation type="submission" date="2020-10" db="UniProtKB">
        <authorList>
            <consortium name="WormBaseParasite"/>
        </authorList>
    </citation>
    <scope>IDENTIFICATION</scope>
</reference>
<evidence type="ECO:0000313" key="2">
    <source>
        <dbReference type="WBParaSite" id="Pan_g12619.t1"/>
    </source>
</evidence>
<dbReference type="AlphaFoldDB" id="A0A7E4UTI1"/>
<keyword evidence="1" id="KW-1185">Reference proteome</keyword>
<dbReference type="Proteomes" id="UP000492821">
    <property type="component" value="Unassembled WGS sequence"/>
</dbReference>
<reference evidence="1" key="1">
    <citation type="journal article" date="2013" name="Genetics">
        <title>The draft genome and transcriptome of Panagrellus redivivus are shaped by the harsh demands of a free-living lifestyle.</title>
        <authorList>
            <person name="Srinivasan J."/>
            <person name="Dillman A.R."/>
            <person name="Macchietto M.G."/>
            <person name="Heikkinen L."/>
            <person name="Lakso M."/>
            <person name="Fracchia K.M."/>
            <person name="Antoshechkin I."/>
            <person name="Mortazavi A."/>
            <person name="Wong G."/>
            <person name="Sternberg P.W."/>
        </authorList>
    </citation>
    <scope>NUCLEOTIDE SEQUENCE [LARGE SCALE GENOMIC DNA]</scope>
    <source>
        <strain evidence="1">MT8872</strain>
    </source>
</reference>
<dbReference type="WBParaSite" id="Pan_g12619.t1">
    <property type="protein sequence ID" value="Pan_g12619.t1"/>
    <property type="gene ID" value="Pan_g12619"/>
</dbReference>
<proteinExistence type="predicted"/>
<accession>A0A7E4UTI1</accession>
<sequence length="125" mass="14628">MKRHDQKRQTIRALIGLLMIVWPRMEQLWKSLTEDNAPNVETIMKDDAKKQRQTSEIARIGVIKKWQPQPLGAVDRSVFMIAHVRHDSHHEARMDGADKLRQDVNITRLTSWLVRSLKNHTTTMP</sequence>
<protein>
    <submittedName>
        <fullName evidence="2">Secreted protein</fullName>
    </submittedName>
</protein>
<name>A0A7E4UTI1_PANRE</name>